<feature type="compositionally biased region" description="Polar residues" evidence="1">
    <location>
        <begin position="73"/>
        <end position="92"/>
    </location>
</feature>
<evidence type="ECO:0000256" key="1">
    <source>
        <dbReference type="SAM" id="MobiDB-lite"/>
    </source>
</evidence>
<dbReference type="Proteomes" id="UP001295684">
    <property type="component" value="Unassembled WGS sequence"/>
</dbReference>
<gene>
    <name evidence="2" type="ORF">ECRASSUSDP1_LOCUS10029</name>
</gene>
<dbReference type="AlphaFoldDB" id="A0AAD1UK53"/>
<comment type="caution">
    <text evidence="2">The sequence shown here is derived from an EMBL/GenBank/DDBJ whole genome shotgun (WGS) entry which is preliminary data.</text>
</comment>
<evidence type="ECO:0000313" key="3">
    <source>
        <dbReference type="Proteomes" id="UP001295684"/>
    </source>
</evidence>
<dbReference type="EMBL" id="CAMPGE010009875">
    <property type="protein sequence ID" value="CAI2368733.1"/>
    <property type="molecule type" value="Genomic_DNA"/>
</dbReference>
<reference evidence="2" key="1">
    <citation type="submission" date="2023-07" db="EMBL/GenBank/DDBJ databases">
        <authorList>
            <consortium name="AG Swart"/>
            <person name="Singh M."/>
            <person name="Singh A."/>
            <person name="Seah K."/>
            <person name="Emmerich C."/>
        </authorList>
    </citation>
    <scope>NUCLEOTIDE SEQUENCE</scope>
    <source>
        <strain evidence="2">DP1</strain>
    </source>
</reference>
<evidence type="ECO:0000313" key="2">
    <source>
        <dbReference type="EMBL" id="CAI2368733.1"/>
    </source>
</evidence>
<proteinExistence type="predicted"/>
<sequence length="174" mass="20740">MERENRKVVYWKFLNQNNWSPQEFGIHREAPSKKVFKKGFIKFSKLYFNTRHELWRRRKSPDQPQTRERSKSPNKAQVEQGNRSEVNANQMSTCTQRNKANFIIFGGDKPEESKETNRESSNSLISKTKYFGKINFNKLNRRKSVEKERHFPDFNTILMPDVLLPPRNDSTSKR</sequence>
<keyword evidence="3" id="KW-1185">Reference proteome</keyword>
<accession>A0AAD1UK53</accession>
<name>A0AAD1UK53_EUPCR</name>
<organism evidence="2 3">
    <name type="scientific">Euplotes crassus</name>
    <dbReference type="NCBI Taxonomy" id="5936"/>
    <lineage>
        <taxon>Eukaryota</taxon>
        <taxon>Sar</taxon>
        <taxon>Alveolata</taxon>
        <taxon>Ciliophora</taxon>
        <taxon>Intramacronucleata</taxon>
        <taxon>Spirotrichea</taxon>
        <taxon>Hypotrichia</taxon>
        <taxon>Euplotida</taxon>
        <taxon>Euplotidae</taxon>
        <taxon>Moneuplotes</taxon>
    </lineage>
</organism>
<feature type="region of interest" description="Disordered" evidence="1">
    <location>
        <begin position="55"/>
        <end position="92"/>
    </location>
</feature>
<protein>
    <submittedName>
        <fullName evidence="2">Uncharacterized protein</fullName>
    </submittedName>
</protein>